<dbReference type="EMBL" id="VSSQ01013576">
    <property type="protein sequence ID" value="MPM51803.1"/>
    <property type="molecule type" value="Genomic_DNA"/>
</dbReference>
<evidence type="ECO:0000259" key="1">
    <source>
        <dbReference type="SMART" id="SM00642"/>
    </source>
</evidence>
<organism evidence="2">
    <name type="scientific">bioreactor metagenome</name>
    <dbReference type="NCBI Taxonomy" id="1076179"/>
    <lineage>
        <taxon>unclassified sequences</taxon>
        <taxon>metagenomes</taxon>
        <taxon>ecological metagenomes</taxon>
    </lineage>
</organism>
<gene>
    <name evidence="2" type="primary">glgE_6</name>
    <name evidence="2" type="ORF">SDC9_98554</name>
</gene>
<proteinExistence type="predicted"/>
<dbReference type="GO" id="GO:0016757">
    <property type="term" value="F:glycosyltransferase activity"/>
    <property type="evidence" value="ECO:0007669"/>
    <property type="project" value="UniProtKB-KW"/>
</dbReference>
<accession>A0A645ALU6</accession>
<dbReference type="Pfam" id="PF00128">
    <property type="entry name" value="Alpha-amylase"/>
    <property type="match status" value="1"/>
</dbReference>
<comment type="caution">
    <text evidence="2">The sequence shown here is derived from an EMBL/GenBank/DDBJ whole genome shotgun (WGS) entry which is preliminary data.</text>
</comment>
<dbReference type="AlphaFoldDB" id="A0A645ALU6"/>
<dbReference type="InterPro" id="IPR017853">
    <property type="entry name" value="GH"/>
</dbReference>
<sequence length="454" mass="53189">MTEFEDLVRRTHSAGLKVIIDFVPNHVAREYKSDVKPPQIRDLGEDDQTNYAFHPNNNFYYLPGQQFRPEFDVDGYYEYPAKVTGNDHFSASPSVNDWYETIKINYGVDYFHYQRYFDPVPDTWLKMREILLFWAGKEVDGFRCDMAEMVPVEFWHWVIDEVKRRYPDVIFIAEVYNPQEYRNYIFNGHFDYLYDKVGMYDLLRNIICHGYSASYITGVWQSSSGIEDRMLNFLENHDEQRIASVFFAGNPDMARPAMIVAATLTRAPVMIYSGQELGESGMDEEGYSGLDGRTSIFDYWGVKSIQDWANKGKFDGALLSPKQQELRRFYQKLLQIASLEKAITKGVMYDLQYANLFQQDYDSDRQYAYFRQYDDELMLFVANFNDQPVDIALNIPPEALEYLKISEKTEFECTDMIDAIPVKKMILSSNEKIRLNIFASYGRILKLKKVNKSM</sequence>
<dbReference type="Gene3D" id="3.20.20.80">
    <property type="entry name" value="Glycosidases"/>
    <property type="match status" value="2"/>
</dbReference>
<keyword evidence="2" id="KW-0808">Transferase</keyword>
<name>A0A645ALU6_9ZZZZ</name>
<reference evidence="2" key="1">
    <citation type="submission" date="2019-08" db="EMBL/GenBank/DDBJ databases">
        <authorList>
            <person name="Kucharzyk K."/>
            <person name="Murdoch R.W."/>
            <person name="Higgins S."/>
            <person name="Loffler F."/>
        </authorList>
    </citation>
    <scope>NUCLEOTIDE SEQUENCE</scope>
</reference>
<dbReference type="SUPFAM" id="SSF51011">
    <property type="entry name" value="Glycosyl hydrolase domain"/>
    <property type="match status" value="1"/>
</dbReference>
<feature type="domain" description="Glycosyl hydrolase family 13 catalytic" evidence="1">
    <location>
        <begin position="1"/>
        <end position="337"/>
    </location>
</feature>
<keyword evidence="2" id="KW-0328">Glycosyltransferase</keyword>
<dbReference type="GO" id="GO:0009313">
    <property type="term" value="P:oligosaccharide catabolic process"/>
    <property type="evidence" value="ECO:0007669"/>
    <property type="project" value="TreeGrafter"/>
</dbReference>
<dbReference type="PANTHER" id="PTHR10357:SF205">
    <property type="entry name" value="O-GLYCOSYL HYDROLASE FAMILY 13"/>
    <property type="match status" value="1"/>
</dbReference>
<dbReference type="EC" id="2.4.99.16" evidence="2"/>
<dbReference type="SUPFAM" id="SSF51445">
    <property type="entry name" value="(Trans)glycosidases"/>
    <property type="match status" value="1"/>
</dbReference>
<evidence type="ECO:0000313" key="2">
    <source>
        <dbReference type="EMBL" id="MPM51803.1"/>
    </source>
</evidence>
<protein>
    <submittedName>
        <fullName evidence="2">Alpha-1,4-glucan:maltose-1-phosphate maltosyltransferase</fullName>
        <ecNumber evidence="2">2.4.99.16</ecNumber>
    </submittedName>
</protein>
<dbReference type="GO" id="GO:0004556">
    <property type="term" value="F:alpha-amylase activity"/>
    <property type="evidence" value="ECO:0007669"/>
    <property type="project" value="TreeGrafter"/>
</dbReference>
<dbReference type="InterPro" id="IPR006047">
    <property type="entry name" value="GH13_cat_dom"/>
</dbReference>
<dbReference type="SMART" id="SM00642">
    <property type="entry name" value="Aamy"/>
    <property type="match status" value="1"/>
</dbReference>
<dbReference type="PANTHER" id="PTHR10357">
    <property type="entry name" value="ALPHA-AMYLASE FAMILY MEMBER"/>
    <property type="match status" value="1"/>
</dbReference>